<protein>
    <recommendedName>
        <fullName evidence="5">Acetylornithine aminotransferase</fullName>
        <shortName evidence="5">ACOAT</shortName>
        <ecNumber evidence="5">2.6.1.11</ecNumber>
    </recommendedName>
</protein>
<dbReference type="InterPro" id="IPR050103">
    <property type="entry name" value="Class-III_PLP-dep_AT"/>
</dbReference>
<keyword evidence="1 5" id="KW-0032">Aminotransferase</keyword>
<dbReference type="InterPro" id="IPR015421">
    <property type="entry name" value="PyrdxlP-dep_Trfase_major"/>
</dbReference>
<feature type="binding site" evidence="5">
    <location>
        <begin position="111"/>
        <end position="112"/>
    </location>
    <ligand>
        <name>pyridoxal 5'-phosphate</name>
        <dbReference type="ChEBI" id="CHEBI:597326"/>
    </ligand>
</feature>
<dbReference type="GO" id="GO:0042802">
    <property type="term" value="F:identical protein binding"/>
    <property type="evidence" value="ECO:0007669"/>
    <property type="project" value="TreeGrafter"/>
</dbReference>
<dbReference type="FunCoup" id="A0A6C2YUR6">
    <property type="interactions" value="498"/>
</dbReference>
<dbReference type="Gene3D" id="3.40.640.10">
    <property type="entry name" value="Type I PLP-dependent aspartate aminotransferase-like (Major domain)"/>
    <property type="match status" value="1"/>
</dbReference>
<keyword evidence="5" id="KW-0055">Arginine biosynthesis</keyword>
<comment type="pathway">
    <text evidence="5">Amino-acid biosynthesis; L-arginine biosynthesis; N(2)-acetyl-L-ornithine from L-glutamate: step 4/4.</text>
</comment>
<dbReference type="CDD" id="cd00610">
    <property type="entry name" value="OAT_like"/>
    <property type="match status" value="1"/>
</dbReference>
<dbReference type="PANTHER" id="PTHR11986">
    <property type="entry name" value="AMINOTRANSFERASE CLASS III"/>
    <property type="match status" value="1"/>
</dbReference>
<dbReference type="InterPro" id="IPR049704">
    <property type="entry name" value="Aminotrans_3_PPA_site"/>
</dbReference>
<feature type="binding site" evidence="5">
    <location>
        <position position="147"/>
    </location>
    <ligand>
        <name>pyridoxal 5'-phosphate</name>
        <dbReference type="ChEBI" id="CHEBI:597326"/>
    </ligand>
</feature>
<accession>A0A6C2YUR6</accession>
<comment type="cofactor">
    <cofactor evidence="5">
        <name>pyridoxal 5'-phosphate</name>
        <dbReference type="ChEBI" id="CHEBI:597326"/>
    </cofactor>
    <text evidence="5">Binds 1 pyridoxal phosphate per subunit.</text>
</comment>
<dbReference type="Gene3D" id="3.90.1150.10">
    <property type="entry name" value="Aspartate Aminotransferase, domain 1"/>
    <property type="match status" value="1"/>
</dbReference>
<sequence length="408" mass="44321">MATATYSTPDIMALAQQYLIGNYTRYPVCLVRGEGSLVWDAEGNRYIDFFPGWGCGLLGHCPPRIVDAVREQVAQLIHVPNTWYTEPQALLAQALVERGSFPGKAFFCNSGTEANEAAIKLARLYGSANPNAQGKPRYKIVTMTNSFHGRTFAALSATAQPKYHHGVEPMLPGFLYAPHGDLDAVRKLIDSETIGIMLEPIQGEGGINLPPEGYLEGLRAICDEHNMLLIFDEVQTGMGRTGKWYAYQHWNLTPDIVTLAKALAGGVACGGLVAKSEVAQYLKPGTHAATFGGNPLSARAALATIETIDAEGLLERSLQLGQRFAERFNALKERCPLIHDVRVRGVMIGVELVREGAPIVKGCLERGLLINVTHGTVIRLLPAMNLSDELFDEGCDILEEVLLAHAAT</sequence>
<comment type="subcellular location">
    <subcellularLocation>
        <location evidence="5">Cytoplasm</location>
    </subcellularLocation>
</comment>
<dbReference type="HAMAP" id="MF_01107">
    <property type="entry name" value="ArgD_aminotrans_3"/>
    <property type="match status" value="1"/>
</dbReference>
<dbReference type="EMBL" id="LR593887">
    <property type="protein sequence ID" value="VTS08076.1"/>
    <property type="molecule type" value="Genomic_DNA"/>
</dbReference>
<evidence type="ECO:0000256" key="2">
    <source>
        <dbReference type="ARBA" id="ARBA00022605"/>
    </source>
</evidence>
<feature type="binding site" evidence="5">
    <location>
        <begin position="232"/>
        <end position="235"/>
    </location>
    <ligand>
        <name>pyridoxal 5'-phosphate</name>
        <dbReference type="ChEBI" id="CHEBI:597326"/>
    </ligand>
</feature>
<evidence type="ECO:0000256" key="3">
    <source>
        <dbReference type="ARBA" id="ARBA00022679"/>
    </source>
</evidence>
<dbReference type="GO" id="GO:0003992">
    <property type="term" value="F:N2-acetyl-L-ornithine:2-oxoglutarate 5-aminotransferase activity"/>
    <property type="evidence" value="ECO:0007669"/>
    <property type="project" value="UniProtKB-UniRule"/>
</dbReference>
<dbReference type="InterPro" id="IPR004636">
    <property type="entry name" value="AcOrn/SuccOrn_fam"/>
</dbReference>
<dbReference type="RefSeq" id="WP_162660444.1">
    <property type="nucleotide sequence ID" value="NZ_LR593887.1"/>
</dbReference>
<organism evidence="6">
    <name type="scientific">Tuwongella immobilis</name>
    <dbReference type="NCBI Taxonomy" id="692036"/>
    <lineage>
        <taxon>Bacteria</taxon>
        <taxon>Pseudomonadati</taxon>
        <taxon>Planctomycetota</taxon>
        <taxon>Planctomycetia</taxon>
        <taxon>Gemmatales</taxon>
        <taxon>Gemmataceae</taxon>
        <taxon>Tuwongella</taxon>
    </lineage>
</organism>
<dbReference type="PROSITE" id="PS00600">
    <property type="entry name" value="AA_TRANSFER_CLASS_3"/>
    <property type="match status" value="1"/>
</dbReference>
<dbReference type="UniPathway" id="UPA00068">
    <property type="reaction ID" value="UER00109"/>
</dbReference>
<dbReference type="InterPro" id="IPR015422">
    <property type="entry name" value="PyrdxlP-dep_Trfase_small"/>
</dbReference>
<keyword evidence="5" id="KW-0963">Cytoplasm</keyword>
<dbReference type="FunFam" id="3.40.640.10:FF:000004">
    <property type="entry name" value="Acetylornithine aminotransferase"/>
    <property type="match status" value="1"/>
</dbReference>
<evidence type="ECO:0000313" key="7">
    <source>
        <dbReference type="Proteomes" id="UP000464378"/>
    </source>
</evidence>
<comment type="catalytic activity">
    <reaction evidence="5">
        <text>N(2)-acetyl-L-ornithine + 2-oxoglutarate = N-acetyl-L-glutamate 5-semialdehyde + L-glutamate</text>
        <dbReference type="Rhea" id="RHEA:18049"/>
        <dbReference type="ChEBI" id="CHEBI:16810"/>
        <dbReference type="ChEBI" id="CHEBI:29123"/>
        <dbReference type="ChEBI" id="CHEBI:29985"/>
        <dbReference type="ChEBI" id="CHEBI:57805"/>
        <dbReference type="EC" id="2.6.1.11"/>
    </reaction>
</comment>
<feature type="modified residue" description="N6-(pyridoxal phosphate)lysine" evidence="5">
    <location>
        <position position="261"/>
    </location>
</feature>
<dbReference type="KEGG" id="tim:GMBLW1_38330"/>
<gene>
    <name evidence="5" type="primary">argD</name>
    <name evidence="6" type="ORF">GMBLW1_38330</name>
</gene>
<dbReference type="Pfam" id="PF00202">
    <property type="entry name" value="Aminotran_3"/>
    <property type="match status" value="1"/>
</dbReference>
<evidence type="ECO:0000256" key="5">
    <source>
        <dbReference type="HAMAP-Rule" id="MF_01107"/>
    </source>
</evidence>
<dbReference type="PANTHER" id="PTHR11986:SF79">
    <property type="entry name" value="ACETYLORNITHINE AMINOTRANSFERASE, MITOCHONDRIAL"/>
    <property type="match status" value="1"/>
</dbReference>
<dbReference type="GO" id="GO:0005737">
    <property type="term" value="C:cytoplasm"/>
    <property type="evidence" value="ECO:0007669"/>
    <property type="project" value="UniProtKB-SubCell"/>
</dbReference>
<comment type="similarity">
    <text evidence="5">Belongs to the class-III pyridoxal-phosphate-dependent aminotransferase family. ArgD subfamily.</text>
</comment>
<evidence type="ECO:0000256" key="4">
    <source>
        <dbReference type="ARBA" id="ARBA00022898"/>
    </source>
</evidence>
<dbReference type="SUPFAM" id="SSF53383">
    <property type="entry name" value="PLP-dependent transferases"/>
    <property type="match status" value="1"/>
</dbReference>
<feature type="binding site" evidence="5">
    <location>
        <position position="150"/>
    </location>
    <ligand>
        <name>N(2)-acetyl-L-ornithine</name>
        <dbReference type="ChEBI" id="CHEBI:57805"/>
    </ligand>
</feature>
<dbReference type="InParanoid" id="A0A6C2YUR6"/>
<name>A0A6C2YUR6_9BACT</name>
<comment type="miscellaneous">
    <text evidence="5">May also have succinyldiaminopimelate aminotransferase activity, thus carrying out the corresponding step in lysine biosynthesis.</text>
</comment>
<dbReference type="NCBIfam" id="TIGR00707">
    <property type="entry name" value="argD"/>
    <property type="match status" value="1"/>
</dbReference>
<dbReference type="GO" id="GO:0030170">
    <property type="term" value="F:pyridoxal phosphate binding"/>
    <property type="evidence" value="ECO:0007669"/>
    <property type="project" value="InterPro"/>
</dbReference>
<dbReference type="Proteomes" id="UP000464378">
    <property type="component" value="Chromosome"/>
</dbReference>
<dbReference type="NCBIfam" id="NF002325">
    <property type="entry name" value="PRK01278.1"/>
    <property type="match status" value="1"/>
</dbReference>
<dbReference type="PIRSF" id="PIRSF000521">
    <property type="entry name" value="Transaminase_4ab_Lys_Orn"/>
    <property type="match status" value="1"/>
</dbReference>
<evidence type="ECO:0000313" key="6">
    <source>
        <dbReference type="EMBL" id="VIP05360.1"/>
    </source>
</evidence>
<comment type="caution">
    <text evidence="5">Lacks conserved residue(s) required for the propagation of feature annotation.</text>
</comment>
<dbReference type="AlphaFoldDB" id="A0A6C2YUR6"/>
<keyword evidence="2 5" id="KW-0028">Amino-acid biosynthesis</keyword>
<dbReference type="EMBL" id="LR586016">
    <property type="protein sequence ID" value="VIP05360.1"/>
    <property type="molecule type" value="Genomic_DNA"/>
</dbReference>
<keyword evidence="7" id="KW-1185">Reference proteome</keyword>
<dbReference type="InterPro" id="IPR015424">
    <property type="entry name" value="PyrdxlP-dep_Trfase"/>
</dbReference>
<feature type="binding site" evidence="5">
    <location>
        <position position="290"/>
    </location>
    <ligand>
        <name>pyridoxal 5'-phosphate</name>
        <dbReference type="ChEBI" id="CHEBI:597326"/>
    </ligand>
</feature>
<keyword evidence="4 5" id="KW-0663">Pyridoxal phosphate</keyword>
<keyword evidence="3 5" id="KW-0808">Transferase</keyword>
<dbReference type="EC" id="2.6.1.11" evidence="5"/>
<dbReference type="GO" id="GO:0006526">
    <property type="term" value="P:L-arginine biosynthetic process"/>
    <property type="evidence" value="ECO:0007669"/>
    <property type="project" value="UniProtKB-UniRule"/>
</dbReference>
<dbReference type="InterPro" id="IPR005814">
    <property type="entry name" value="Aminotrans_3"/>
</dbReference>
<proteinExistence type="inferred from homology"/>
<reference evidence="6" key="1">
    <citation type="submission" date="2019-04" db="EMBL/GenBank/DDBJ databases">
        <authorList>
            <consortium name="Science for Life Laboratories"/>
        </authorList>
    </citation>
    <scope>NUCLEOTIDE SEQUENCE</scope>
    <source>
        <strain evidence="6">MBLW1</strain>
    </source>
</reference>
<comment type="subunit">
    <text evidence="5">Homodimer.</text>
</comment>
<evidence type="ECO:0000256" key="1">
    <source>
        <dbReference type="ARBA" id="ARBA00022576"/>
    </source>
</evidence>